<protein>
    <submittedName>
        <fullName evidence="1">Uncharacterized protein</fullName>
    </submittedName>
</protein>
<evidence type="ECO:0000313" key="2">
    <source>
        <dbReference type="Proteomes" id="UP001320245"/>
    </source>
</evidence>
<keyword evidence="2" id="KW-1185">Reference proteome</keyword>
<evidence type="ECO:0000313" key="1">
    <source>
        <dbReference type="EMBL" id="KAK7743148.1"/>
    </source>
</evidence>
<dbReference type="EMBL" id="JAJSPL020000014">
    <property type="protein sequence ID" value="KAK7743148.1"/>
    <property type="molecule type" value="Genomic_DNA"/>
</dbReference>
<dbReference type="AlphaFoldDB" id="A0AAN9YFT7"/>
<comment type="caution">
    <text evidence="1">The sequence shown here is derived from an EMBL/GenBank/DDBJ whole genome shotgun (WGS) entry which is preliminary data.</text>
</comment>
<gene>
    <name evidence="1" type="ORF">SLS53_004233</name>
</gene>
<accession>A0AAN9YFT7</accession>
<proteinExistence type="predicted"/>
<reference evidence="1 2" key="1">
    <citation type="journal article" date="2023" name="PLoS ONE">
        <title>Cytospora paraplurivora sp. nov. isolated from orchards with fruit tree decline syndrome in Ontario, Canada.</title>
        <authorList>
            <person name="Ilyukhin E."/>
            <person name="Nguyen H.D.T."/>
            <person name="Castle A.J."/>
            <person name="Ellouze W."/>
        </authorList>
    </citation>
    <scope>NUCLEOTIDE SEQUENCE [LARGE SCALE GENOMIC DNA]</scope>
    <source>
        <strain evidence="1 2">FDS-564</strain>
    </source>
</reference>
<dbReference type="Proteomes" id="UP001320245">
    <property type="component" value="Unassembled WGS sequence"/>
</dbReference>
<sequence length="293" mass="33589">MSLDIIDLDWYETWICARLDALPRPFHDIQVGGESVSQLRGFNSLAVAIDEYLGRNDGCSIDEIIQHLLDADLIATENVFDKKADVLRNLVFACLGWRTMLYRPTFNVYPLDNFAIQQDDGEPDSGLVFDTYRAPTELSDRPLSVLLKYFGNLLPARSPVTTHLAAETSRNVVSWTALWPEEINAYLFEVLLHVRFRWVDCLALHLDYDKSTQTLSLFRYPSLCAAMLKRDPGTIFSFASVEQFSADPRADNTDIEAFLREILLSYRLLFGQSPKARKMFRQRARYTTTCPMH</sequence>
<organism evidence="1 2">
    <name type="scientific">Cytospora paraplurivora</name>
    <dbReference type="NCBI Taxonomy" id="2898453"/>
    <lineage>
        <taxon>Eukaryota</taxon>
        <taxon>Fungi</taxon>
        <taxon>Dikarya</taxon>
        <taxon>Ascomycota</taxon>
        <taxon>Pezizomycotina</taxon>
        <taxon>Sordariomycetes</taxon>
        <taxon>Sordariomycetidae</taxon>
        <taxon>Diaporthales</taxon>
        <taxon>Cytosporaceae</taxon>
        <taxon>Cytospora</taxon>
    </lineage>
</organism>
<name>A0AAN9YFT7_9PEZI</name>